<feature type="region of interest" description="Disordered" evidence="1">
    <location>
        <begin position="1"/>
        <end position="55"/>
    </location>
</feature>
<comment type="caution">
    <text evidence="2">The sequence shown here is derived from an EMBL/GenBank/DDBJ whole genome shotgun (WGS) entry which is preliminary data.</text>
</comment>
<proteinExistence type="predicted"/>
<dbReference type="Gramene" id="OE9A040440T1">
    <property type="protein sequence ID" value="OE9A040440C1"/>
    <property type="gene ID" value="OE9A040440"/>
</dbReference>
<evidence type="ECO:0000256" key="1">
    <source>
        <dbReference type="SAM" id="MobiDB-lite"/>
    </source>
</evidence>
<evidence type="ECO:0000313" key="2">
    <source>
        <dbReference type="EMBL" id="CAA2994114.1"/>
    </source>
</evidence>
<gene>
    <name evidence="2" type="ORF">OLEA9_A040440</name>
</gene>
<dbReference type="EMBL" id="CACTIH010005467">
    <property type="protein sequence ID" value="CAA2994114.1"/>
    <property type="molecule type" value="Genomic_DNA"/>
</dbReference>
<dbReference type="Proteomes" id="UP000594638">
    <property type="component" value="Unassembled WGS sequence"/>
</dbReference>
<organism evidence="2 3">
    <name type="scientific">Olea europaea subsp. europaea</name>
    <dbReference type="NCBI Taxonomy" id="158383"/>
    <lineage>
        <taxon>Eukaryota</taxon>
        <taxon>Viridiplantae</taxon>
        <taxon>Streptophyta</taxon>
        <taxon>Embryophyta</taxon>
        <taxon>Tracheophyta</taxon>
        <taxon>Spermatophyta</taxon>
        <taxon>Magnoliopsida</taxon>
        <taxon>eudicotyledons</taxon>
        <taxon>Gunneridae</taxon>
        <taxon>Pentapetalae</taxon>
        <taxon>asterids</taxon>
        <taxon>lamiids</taxon>
        <taxon>Lamiales</taxon>
        <taxon>Oleaceae</taxon>
        <taxon>Oleeae</taxon>
        <taxon>Olea</taxon>
    </lineage>
</organism>
<protein>
    <submittedName>
        <fullName evidence="2">Uncharacterized protein</fullName>
    </submittedName>
</protein>
<keyword evidence="3" id="KW-1185">Reference proteome</keyword>
<sequence length="90" mass="10263">MGPKQDKNKRKLHKSRDVVGSDARSAPLQEAQQRPLPGNTTAVEIRRKKRSRGRSFTATGAKLSIFYPLFRESPPHLLIQRREFVVTPLI</sequence>
<evidence type="ECO:0000313" key="3">
    <source>
        <dbReference type="Proteomes" id="UP000594638"/>
    </source>
</evidence>
<name>A0A8S0SMC7_OLEEU</name>
<dbReference type="AlphaFoldDB" id="A0A8S0SMC7"/>
<reference evidence="2 3" key="1">
    <citation type="submission" date="2019-12" db="EMBL/GenBank/DDBJ databases">
        <authorList>
            <person name="Alioto T."/>
            <person name="Alioto T."/>
            <person name="Gomez Garrido J."/>
        </authorList>
    </citation>
    <scope>NUCLEOTIDE SEQUENCE [LARGE SCALE GENOMIC DNA]</scope>
</reference>
<accession>A0A8S0SMC7</accession>